<feature type="domain" description="Helix-turn-helix" evidence="2">
    <location>
        <begin position="166"/>
        <end position="210"/>
    </location>
</feature>
<dbReference type="Pfam" id="PF22943">
    <property type="entry name" value="HTH_68"/>
    <property type="match status" value="1"/>
</dbReference>
<dbReference type="AlphaFoldDB" id="A0A4S9A9P8"/>
<dbReference type="InterPro" id="IPR054448">
    <property type="entry name" value="HTH_put_ascomycetes"/>
</dbReference>
<dbReference type="EMBL" id="QZAO01000079">
    <property type="protein sequence ID" value="THW75960.1"/>
    <property type="molecule type" value="Genomic_DNA"/>
</dbReference>
<dbReference type="Proteomes" id="UP000308802">
    <property type="component" value="Unassembled WGS sequence"/>
</dbReference>
<organism evidence="3 4">
    <name type="scientific">Aureobasidium pullulans</name>
    <name type="common">Black yeast</name>
    <name type="synonym">Pullularia pullulans</name>
    <dbReference type="NCBI Taxonomy" id="5580"/>
    <lineage>
        <taxon>Eukaryota</taxon>
        <taxon>Fungi</taxon>
        <taxon>Dikarya</taxon>
        <taxon>Ascomycota</taxon>
        <taxon>Pezizomycotina</taxon>
        <taxon>Dothideomycetes</taxon>
        <taxon>Dothideomycetidae</taxon>
        <taxon>Dothideales</taxon>
        <taxon>Saccotheciaceae</taxon>
        <taxon>Aureobasidium</taxon>
    </lineage>
</organism>
<protein>
    <recommendedName>
        <fullName evidence="2">Helix-turn-helix domain-containing protein</fullName>
    </recommendedName>
</protein>
<evidence type="ECO:0000313" key="3">
    <source>
        <dbReference type="EMBL" id="THW75960.1"/>
    </source>
</evidence>
<gene>
    <name evidence="3" type="ORF">D6D19_03578</name>
</gene>
<feature type="compositionally biased region" description="Polar residues" evidence="1">
    <location>
        <begin position="96"/>
        <end position="106"/>
    </location>
</feature>
<feature type="region of interest" description="Disordered" evidence="1">
    <location>
        <begin position="1"/>
        <end position="71"/>
    </location>
</feature>
<feature type="region of interest" description="Disordered" evidence="1">
    <location>
        <begin position="94"/>
        <end position="130"/>
    </location>
</feature>
<evidence type="ECO:0000313" key="4">
    <source>
        <dbReference type="Proteomes" id="UP000308802"/>
    </source>
</evidence>
<feature type="compositionally biased region" description="Polar residues" evidence="1">
    <location>
        <begin position="118"/>
        <end position="128"/>
    </location>
</feature>
<proteinExistence type="predicted"/>
<reference evidence="3 4" key="1">
    <citation type="submission" date="2018-10" db="EMBL/GenBank/DDBJ databases">
        <title>Fifty Aureobasidium pullulans genomes reveal a recombining polyextremotolerant generalist.</title>
        <authorList>
            <person name="Gostincar C."/>
            <person name="Turk M."/>
            <person name="Zajc J."/>
            <person name="Gunde-Cimerman N."/>
        </authorList>
    </citation>
    <scope>NUCLEOTIDE SEQUENCE [LARGE SCALE GENOMIC DNA]</scope>
    <source>
        <strain evidence="3 4">EXF-10659</strain>
    </source>
</reference>
<accession>A0A4S9A9P8</accession>
<comment type="caution">
    <text evidence="3">The sequence shown here is derived from an EMBL/GenBank/DDBJ whole genome shotgun (WGS) entry which is preliminary data.</text>
</comment>
<name>A0A4S9A9P8_AURPU</name>
<sequence length="235" mass="24758">MGSSASKPASRAANAAAKATRQYPTRPSPSTSAPAAHPSTTNMPSRPPPPPAANHIPGPTVHPQARASGQRNEEINLDASDPDFARSLRQLGAVQPNPTLSPSSTFAAHPSSHFPNPYGQQGANTTAPPQRLNPALRVLQARAELAGEAEREFLEAGKRGSAGRRFLDVGTLRSVVTMRDERGMSNEEIERVLGLRSGAVAKLGPKGVVGVEAKAIFIADLIRDVSHLHGLISQE</sequence>
<evidence type="ECO:0000256" key="1">
    <source>
        <dbReference type="SAM" id="MobiDB-lite"/>
    </source>
</evidence>
<feature type="compositionally biased region" description="Low complexity" evidence="1">
    <location>
        <begin position="1"/>
        <end position="44"/>
    </location>
</feature>
<evidence type="ECO:0000259" key="2">
    <source>
        <dbReference type="Pfam" id="PF22943"/>
    </source>
</evidence>